<dbReference type="RefSeq" id="WP_044224737.1">
    <property type="nucleotide sequence ID" value="NZ_CAKZLC010000491.1"/>
</dbReference>
<evidence type="ECO:0000313" key="2">
    <source>
        <dbReference type="EMBL" id="KGE86572.1"/>
    </source>
</evidence>
<keyword evidence="3" id="KW-1185">Reference proteome</keyword>
<keyword evidence="1" id="KW-0808">Transferase</keyword>
<dbReference type="InterPro" id="IPR050483">
    <property type="entry name" value="CoA-transferase_III_domain"/>
</dbReference>
<name>A0A098S5R7_9BACT</name>
<dbReference type="OrthoDB" id="9797653at2"/>
<dbReference type="InterPro" id="IPR044855">
    <property type="entry name" value="CoA-Trfase_III_dom3_sf"/>
</dbReference>
<organism evidence="2 3">
    <name type="scientific">Phaeodactylibacter xiamenensis</name>
    <dbReference type="NCBI Taxonomy" id="1524460"/>
    <lineage>
        <taxon>Bacteria</taxon>
        <taxon>Pseudomonadati</taxon>
        <taxon>Bacteroidota</taxon>
        <taxon>Saprospiria</taxon>
        <taxon>Saprospirales</taxon>
        <taxon>Haliscomenobacteraceae</taxon>
        <taxon>Phaeodactylibacter</taxon>
    </lineage>
</organism>
<reference evidence="2 3" key="1">
    <citation type="journal article" date="2014" name="Int. J. Syst. Evol. Microbiol.">
        <title>Phaeodactylibacter xiamenensis gen. nov., sp. nov., a member of the family Saprospiraceae isolated from the marine alga Phaeodactylum tricornutum.</title>
        <authorList>
            <person name="Chen Z.Jr."/>
            <person name="Lei X."/>
            <person name="Lai Q."/>
            <person name="Li Y."/>
            <person name="Zhang B."/>
            <person name="Zhang J."/>
            <person name="Zhang H."/>
            <person name="Yang L."/>
            <person name="Zheng W."/>
            <person name="Tian Y."/>
            <person name="Yu Z."/>
            <person name="Xu H.Jr."/>
            <person name="Zheng T."/>
        </authorList>
    </citation>
    <scope>NUCLEOTIDE SEQUENCE [LARGE SCALE GENOMIC DNA]</scope>
    <source>
        <strain evidence="2 3">KD52</strain>
    </source>
</reference>
<dbReference type="Pfam" id="PF02515">
    <property type="entry name" value="CoA_transf_3"/>
    <property type="match status" value="1"/>
</dbReference>
<protein>
    <submittedName>
        <fullName evidence="2">Carnitine dehydratase</fullName>
    </submittedName>
</protein>
<evidence type="ECO:0000313" key="3">
    <source>
        <dbReference type="Proteomes" id="UP000029736"/>
    </source>
</evidence>
<dbReference type="PANTHER" id="PTHR48207:SF3">
    <property type="entry name" value="SUCCINATE--HYDROXYMETHYLGLUTARATE COA-TRANSFERASE"/>
    <property type="match status" value="1"/>
</dbReference>
<evidence type="ECO:0000256" key="1">
    <source>
        <dbReference type="ARBA" id="ARBA00022679"/>
    </source>
</evidence>
<dbReference type="STRING" id="1524460.IX84_20685"/>
<dbReference type="AlphaFoldDB" id="A0A098S5R7"/>
<dbReference type="GO" id="GO:0008410">
    <property type="term" value="F:CoA-transferase activity"/>
    <property type="evidence" value="ECO:0007669"/>
    <property type="project" value="TreeGrafter"/>
</dbReference>
<dbReference type="InterPro" id="IPR023606">
    <property type="entry name" value="CoA-Trfase_III_dom_1_sf"/>
</dbReference>
<dbReference type="InterPro" id="IPR003673">
    <property type="entry name" value="CoA-Trfase_fam_III"/>
</dbReference>
<gene>
    <name evidence="2" type="ORF">IX84_20685</name>
</gene>
<dbReference type="Gene3D" id="3.30.1540.10">
    <property type="entry name" value="formyl-coa transferase, domain 3"/>
    <property type="match status" value="1"/>
</dbReference>
<dbReference type="SUPFAM" id="SSF89796">
    <property type="entry name" value="CoA-transferase family III (CaiB/BaiF)"/>
    <property type="match status" value="1"/>
</dbReference>
<accession>A0A098S5R7</accession>
<dbReference type="EMBL" id="JPOS01000077">
    <property type="protein sequence ID" value="KGE86572.1"/>
    <property type="molecule type" value="Genomic_DNA"/>
</dbReference>
<dbReference type="Gene3D" id="3.40.50.10540">
    <property type="entry name" value="Crotonobetainyl-coa:carnitine coa-transferase, domain 1"/>
    <property type="match status" value="1"/>
</dbReference>
<dbReference type="PANTHER" id="PTHR48207">
    <property type="entry name" value="SUCCINATE--HYDROXYMETHYLGLUTARATE COA-TRANSFERASE"/>
    <property type="match status" value="1"/>
</dbReference>
<comment type="caution">
    <text evidence="2">The sequence shown here is derived from an EMBL/GenBank/DDBJ whole genome shotgun (WGS) entry which is preliminary data.</text>
</comment>
<dbReference type="Proteomes" id="UP000029736">
    <property type="component" value="Unassembled WGS sequence"/>
</dbReference>
<proteinExistence type="predicted"/>
<sequence>MDKQQFFEGLRVVELASVLAGPAIGLFFAELGAEVVKVENARTEGDVTRRWKLPSEPAEADYSAYYCSVNYKKNVRMIDLSAPQGRAEVLELIADADIVVSNFKRASAQKLGMDYDTLYEHNPALIYAQLDAFGADDPLPAFDVVLQAEAGFLYMNGEPGRDPVKMPVALIDILAAHQLKEAVLLALLHRYRTGKGSFVSTSLLDAAIASLANQATNWLMEGHIPQPMGMQHPNIAPYGDIFYGSDGKPLVLAAGTEGQFTQLCQCLGLPELTQDERFASNKSRVQHRSQLCDQLRPAFERADRAAWMKKLGEAGVPVGSIRNMREVFEREQAKNLILEEPMPDGRNSRRVATAAFKWKPAG</sequence>